<proteinExistence type="predicted"/>
<keyword evidence="2" id="KW-1185">Reference proteome</keyword>
<evidence type="ECO:0000313" key="2">
    <source>
        <dbReference type="Proteomes" id="UP000583127"/>
    </source>
</evidence>
<dbReference type="Proteomes" id="UP000583127">
    <property type="component" value="Unassembled WGS sequence"/>
</dbReference>
<accession>A0A7Y0A0M9</accession>
<dbReference type="AlphaFoldDB" id="A0A7Y0A0M9"/>
<evidence type="ECO:0000313" key="1">
    <source>
        <dbReference type="EMBL" id="NML34304.1"/>
    </source>
</evidence>
<sequence>MLDHLFSDGIGVTKLPAPPCRNGLFRLTQCGRPANPQRDFSCFSEKGNAIENDPSHRAPIFQEWILSETSHFEKMRIHKNRNTNHKNPASNVPLQTLLAKNRNSRSGKLNF</sequence>
<gene>
    <name evidence="1" type="ORF">HHL14_26170</name>
</gene>
<organism evidence="1 2">
    <name type="scientific">Paraburkholderia antibiotica</name>
    <dbReference type="NCBI Taxonomy" id="2728839"/>
    <lineage>
        <taxon>Bacteria</taxon>
        <taxon>Pseudomonadati</taxon>
        <taxon>Pseudomonadota</taxon>
        <taxon>Betaproteobacteria</taxon>
        <taxon>Burkholderiales</taxon>
        <taxon>Burkholderiaceae</taxon>
        <taxon>Paraburkholderia</taxon>
    </lineage>
</organism>
<protein>
    <submittedName>
        <fullName evidence="1">Uncharacterized protein</fullName>
    </submittedName>
</protein>
<reference evidence="1 2" key="1">
    <citation type="submission" date="2020-04" db="EMBL/GenBank/DDBJ databases">
        <title>Paraburkholderia sp. G-4-1-8 isolated from soil.</title>
        <authorList>
            <person name="Dahal R.H."/>
        </authorList>
    </citation>
    <scope>NUCLEOTIDE SEQUENCE [LARGE SCALE GENOMIC DNA]</scope>
    <source>
        <strain evidence="1 2">G-4-1-8</strain>
    </source>
</reference>
<comment type="caution">
    <text evidence="1">The sequence shown here is derived from an EMBL/GenBank/DDBJ whole genome shotgun (WGS) entry which is preliminary data.</text>
</comment>
<dbReference type="EMBL" id="JABBFZ010000020">
    <property type="protein sequence ID" value="NML34304.1"/>
    <property type="molecule type" value="Genomic_DNA"/>
</dbReference>
<name>A0A7Y0A0M9_9BURK</name>